<dbReference type="PROSITE" id="PS50042">
    <property type="entry name" value="CNMP_BINDING_3"/>
    <property type="match status" value="1"/>
</dbReference>
<feature type="region of interest" description="Disordered" evidence="1">
    <location>
        <begin position="1"/>
        <end position="26"/>
    </location>
</feature>
<dbReference type="PANTHER" id="PTHR45689:SF5">
    <property type="entry name" value="I[[H]] CHANNEL, ISOFORM E"/>
    <property type="match status" value="1"/>
</dbReference>
<dbReference type="GO" id="GO:0004420">
    <property type="term" value="F:hydroxymethylglutaryl-CoA reductase (NADPH) activity"/>
    <property type="evidence" value="ECO:0007669"/>
    <property type="project" value="InterPro"/>
</dbReference>
<organism evidence="4 5">
    <name type="scientific">Paramecium pentaurelia</name>
    <dbReference type="NCBI Taxonomy" id="43138"/>
    <lineage>
        <taxon>Eukaryota</taxon>
        <taxon>Sar</taxon>
        <taxon>Alveolata</taxon>
        <taxon>Ciliophora</taxon>
        <taxon>Intramacronucleata</taxon>
        <taxon>Oligohymenophorea</taxon>
        <taxon>Peniculida</taxon>
        <taxon>Parameciidae</taxon>
        <taxon>Paramecium</taxon>
    </lineage>
</organism>
<dbReference type="InterPro" id="IPR051413">
    <property type="entry name" value="K/Na_HCN_channel"/>
</dbReference>
<feature type="transmembrane region" description="Helical" evidence="2">
    <location>
        <begin position="363"/>
        <end position="387"/>
    </location>
</feature>
<evidence type="ECO:0000259" key="3">
    <source>
        <dbReference type="PROSITE" id="PS50042"/>
    </source>
</evidence>
<feature type="transmembrane region" description="Helical" evidence="2">
    <location>
        <begin position="284"/>
        <end position="308"/>
    </location>
</feature>
<feature type="transmembrane region" description="Helical" evidence="2">
    <location>
        <begin position="181"/>
        <end position="201"/>
    </location>
</feature>
<dbReference type="GO" id="GO:0003254">
    <property type="term" value="P:regulation of membrane depolarization"/>
    <property type="evidence" value="ECO:0007669"/>
    <property type="project" value="TreeGrafter"/>
</dbReference>
<keyword evidence="2" id="KW-0812">Transmembrane</keyword>
<dbReference type="OrthoDB" id="310654at2759"/>
<dbReference type="PROSITE" id="PS50065">
    <property type="entry name" value="HMG_COA_REDUCTASE_4"/>
    <property type="match status" value="1"/>
</dbReference>
<dbReference type="CDD" id="cd00038">
    <property type="entry name" value="CAP_ED"/>
    <property type="match status" value="1"/>
</dbReference>
<reference evidence="4" key="1">
    <citation type="submission" date="2021-01" db="EMBL/GenBank/DDBJ databases">
        <authorList>
            <consortium name="Genoscope - CEA"/>
            <person name="William W."/>
        </authorList>
    </citation>
    <scope>NUCLEOTIDE SEQUENCE</scope>
</reference>
<keyword evidence="2" id="KW-1133">Transmembrane helix</keyword>
<dbReference type="Pfam" id="PF07885">
    <property type="entry name" value="Ion_trans_2"/>
    <property type="match status" value="1"/>
</dbReference>
<dbReference type="InterPro" id="IPR004553">
    <property type="entry name" value="HMG_CoA_Rdtase_bac-typ"/>
</dbReference>
<dbReference type="Proteomes" id="UP000689195">
    <property type="component" value="Unassembled WGS sequence"/>
</dbReference>
<evidence type="ECO:0000256" key="2">
    <source>
        <dbReference type="SAM" id="Phobius"/>
    </source>
</evidence>
<dbReference type="GO" id="GO:0035725">
    <property type="term" value="P:sodium ion transmembrane transport"/>
    <property type="evidence" value="ECO:0007669"/>
    <property type="project" value="TreeGrafter"/>
</dbReference>
<dbReference type="PANTHER" id="PTHR45689">
    <property type="entry name" value="I[[H]] CHANNEL, ISOFORM E"/>
    <property type="match status" value="1"/>
</dbReference>
<evidence type="ECO:0000256" key="1">
    <source>
        <dbReference type="SAM" id="MobiDB-lite"/>
    </source>
</evidence>
<dbReference type="CDD" id="cd00644">
    <property type="entry name" value="HMG-CoA_reductase_classII"/>
    <property type="match status" value="1"/>
</dbReference>
<dbReference type="Pfam" id="PF00368">
    <property type="entry name" value="HMG-CoA_red"/>
    <property type="match status" value="1"/>
</dbReference>
<dbReference type="NCBIfam" id="TIGR00532">
    <property type="entry name" value="HMG_CoA_R_NAD"/>
    <property type="match status" value="1"/>
</dbReference>
<feature type="compositionally biased region" description="Low complexity" evidence="1">
    <location>
        <begin position="13"/>
        <end position="26"/>
    </location>
</feature>
<feature type="domain" description="Cyclic nucleotide-binding" evidence="3">
    <location>
        <begin position="470"/>
        <end position="571"/>
    </location>
</feature>
<dbReference type="GO" id="GO:0098855">
    <property type="term" value="C:HCN channel complex"/>
    <property type="evidence" value="ECO:0007669"/>
    <property type="project" value="TreeGrafter"/>
</dbReference>
<feature type="transmembrane region" description="Helical" evidence="2">
    <location>
        <begin position="137"/>
        <end position="161"/>
    </location>
</feature>
<keyword evidence="2" id="KW-0472">Membrane</keyword>
<dbReference type="InterPro" id="IPR002202">
    <property type="entry name" value="HMG_CoA_Rdtase"/>
</dbReference>
<comment type="caution">
    <text evidence="4">The sequence shown here is derived from an EMBL/GenBank/DDBJ whole genome shotgun (WGS) entry which is preliminary data.</text>
</comment>
<dbReference type="InterPro" id="IPR013099">
    <property type="entry name" value="K_chnl_dom"/>
</dbReference>
<dbReference type="GO" id="GO:0005249">
    <property type="term" value="F:voltage-gated potassium channel activity"/>
    <property type="evidence" value="ECO:0007669"/>
    <property type="project" value="TreeGrafter"/>
</dbReference>
<evidence type="ECO:0000313" key="5">
    <source>
        <dbReference type="Proteomes" id="UP000689195"/>
    </source>
</evidence>
<dbReference type="Pfam" id="PF00027">
    <property type="entry name" value="cNMP_binding"/>
    <property type="match status" value="1"/>
</dbReference>
<gene>
    <name evidence="4" type="ORF">PPENT_87.1.T0300188</name>
</gene>
<accession>A0A8S1U1I1</accession>
<protein>
    <recommendedName>
        <fullName evidence="3">Cyclic nucleotide-binding domain-containing protein</fullName>
    </recommendedName>
</protein>
<name>A0A8S1U1I1_9CILI</name>
<proteinExistence type="predicted"/>
<dbReference type="EMBL" id="CAJJDO010000030">
    <property type="protein sequence ID" value="CAD8157487.1"/>
    <property type="molecule type" value="Genomic_DNA"/>
</dbReference>
<sequence>MEQHLRLQRIGPTSLTQQLSSKQESSSQIILEDEIQQESQREMNENKSFDMNMSRFESKSEFRRRGQYPLRTLKTLQTQKQSNFIQNFKLQLHVHRFVNNIFTNSYILRNQQKQIINDQLFEKNSASQKKENIQDTLAWIPIFLPSTNAIIVWDIFGFLNNLLMLWLTPFIGSFNNYQNDIISIIQQIILIFQIIDFLVQFNRGIFISAILITNRMSIIKEYLKSNAFVDFLRVFIWFCLKHEVIFYEILEITIILEIILIYQNIQRYLAEYFQYFYMKGGQNAILDLIQLIIQIYYFAHIIACLWHYTGEKTKYLGTSWLMEHNLTEYSSWHQYNASFYWATMTMTTVGYGDISASNQVEMIISSIIMFFSSYAFAYTMSSIGIILKNLYDAKQTYKKNLIQITQYMHKNQVDENIQGRIRNYIRIHSTSDNVENQSEIDNIISLLPNNLQKDLNNDIQTRVLKKMKLIINHFSKFAQQQVAKNLELISFLPGDIIYKQGDVHEDNLYFIQQGDVNQIEMQTELKLRNLKTSQYLGYYSFFTGFAPKETAVSQGPSQLYRISRKKFLDIIRQNQKDLEIFHHIKDKMIYKQNFVLFDHKCNFCNRYVHQEIDCPLIQFKPDLERILKKDSFKEECNISRYRSRRKSKNNTLAQNQMIEQSLKIFQEENQLNEDLISHQELQNEKSVISEQQITSQQYITSEKDINIDQQALRQNQRRITQNPLGKGQKKLSYLKVIPFVQETKQSQRRIVQSNDEILIPKQYSMIEEIETTLQKGLKPSLNIDSISLKSQYYMPQYQIEAQLKLWIKTQKKRSNKFWNIYEYLQKYTFSSFVKDAAIKMINQGKKLAAQQRIGQIRQQIVQEIDDKDQKQEYAQLWAGFYKKTLQQRLDQLNKIQNVNVEHFKDGGLSLQNANLMVENCIGKIGIPLGLGLNFLINGQYYIIPMAIEEPSVIAAASAAAKTIAECGNGFETYSTRPVMMGQMQLLNVDNYSKAECLIDSNKISIINRGNQACGNMVKRGGGIEDVKLRQLGEGQASVDIFINVCDSMGANIVNTVLEHLSPLIEEITGHQVGIKILTNLCLNRKVTSLFRLNIEKMNYKNYSGQQVAQMILNAYKFAELDYFRAVTHNKGILNGIEAVCNATGQDGRAVNASLHGYACLNGKYKPLSKYWIEGNEFIGELSIPISVGTQGGVISQNPLYQAVLQILEYPDSQKLAEIMACVGLAQNFAALRALTVEGIQKGHMSLHAKNIAISVGVPEHQVEDAVLFMKNRGSFRKETAKEYLKAYHLFQEIGKVKGKKNQSLCTFSAQFQLEGSQEKVELHVVFDCHSNKRIDVDFLSQSDISIKLFGSKSHIWFQNLFKIINIVKIEEQSENLPKKSLTVKLKVISILINLLSYNLLIIDFEKTKNYLNYVLNQQHIDFPDGEIEFKYGIALLTELLHIFEYNIQQFIGEQVLKNALLNEQNLIIKSHLNSFELWQKAKLDKEFQIGNFWLYRKKRLSCTMMLFCDCINFKIIDEKLVELMKQLGDVYEIEITLTRDTEKWKDSTLKDPNIYTYWLMQHDQLLQGDRNCVLDQFKNESSAMLEMKRQRIQPILPSSMAHLSKQATTAVSLLYQSRF</sequence>
<keyword evidence="5" id="KW-1185">Reference proteome</keyword>
<dbReference type="GO" id="GO:0015936">
    <property type="term" value="P:coenzyme A metabolic process"/>
    <property type="evidence" value="ECO:0007669"/>
    <property type="project" value="InterPro"/>
</dbReference>
<dbReference type="InterPro" id="IPR000595">
    <property type="entry name" value="cNMP-bd_dom"/>
</dbReference>
<feature type="transmembrane region" description="Helical" evidence="2">
    <location>
        <begin position="244"/>
        <end position="263"/>
    </location>
</feature>
<evidence type="ECO:0000313" key="4">
    <source>
        <dbReference type="EMBL" id="CAD8157487.1"/>
    </source>
</evidence>